<dbReference type="InterPro" id="IPR025248">
    <property type="entry name" value="DUF4007"/>
</dbReference>
<proteinExistence type="predicted"/>
<keyword evidence="3" id="KW-1185">Reference proteome</keyword>
<dbReference type="Pfam" id="PF13182">
    <property type="entry name" value="DUF4007"/>
    <property type="match status" value="1"/>
</dbReference>
<dbReference type="Proteomes" id="UP000053900">
    <property type="component" value="Unassembled WGS sequence"/>
</dbReference>
<evidence type="ECO:0000259" key="1">
    <source>
        <dbReference type="Pfam" id="PF13182"/>
    </source>
</evidence>
<feature type="domain" description="DUF4007" evidence="1">
    <location>
        <begin position="16"/>
        <end position="312"/>
    </location>
</feature>
<organism evidence="2 3">
    <name type="scientific">Enhydrobacter aerosaccus</name>
    <dbReference type="NCBI Taxonomy" id="225324"/>
    <lineage>
        <taxon>Bacteria</taxon>
        <taxon>Pseudomonadati</taxon>
        <taxon>Pseudomonadota</taxon>
        <taxon>Alphaproteobacteria</taxon>
        <taxon>Hyphomicrobiales</taxon>
        <taxon>Enhydrobacter</taxon>
    </lineage>
</organism>
<protein>
    <recommendedName>
        <fullName evidence="1">DUF4007 domain-containing protein</fullName>
    </recommendedName>
</protein>
<sequence>MRYFESISLDVRPVMSGHDTFAIRYGWSKKVYDRIQKSGLPNVFSEEDAIAYFGVGKNMLNAMRHWSIYLGFVSRDSKSHSYHNTTDRIELDKVSKVRLPSTSELYNAKQFFSKEGLDPYLESPSTLWLMHWTLATNPSLLTYYWFFNINTKSDLSRDDFIRQLKEFIDQFENFSTVSDSTIKKDVDCFILNYSGKKRKKNEDVEATIESPLTELQLLTRPAQNQIRASRGKKGSLSLHVFTYCLLDFWQNHNPNSGTLALEMATYDECSVGRVFMLDDEAMVEYAEKLAISDYPIAWVQSAGIRQFQLKDGYSLADVIKLSIDNVKTHDYQR</sequence>
<evidence type="ECO:0000313" key="3">
    <source>
        <dbReference type="Proteomes" id="UP000053900"/>
    </source>
</evidence>
<dbReference type="EMBL" id="LGSW01000026">
    <property type="protein sequence ID" value="KND16757.1"/>
    <property type="molecule type" value="Genomic_DNA"/>
</dbReference>
<reference evidence="2 3" key="1">
    <citation type="submission" date="2015-07" db="EMBL/GenBank/DDBJ databases">
        <title>Draft genome of Enhydrobacter aerosaccus.</title>
        <authorList>
            <person name="Wang X."/>
        </authorList>
    </citation>
    <scope>NUCLEOTIDE SEQUENCE [LARGE SCALE GENOMIC DNA]</scope>
    <source>
        <strain evidence="2 3">CGMCC9176</strain>
    </source>
</reference>
<comment type="caution">
    <text evidence="2">The sequence shown here is derived from an EMBL/GenBank/DDBJ whole genome shotgun (WGS) entry which is preliminary data.</text>
</comment>
<name>A0ABR5III3_9HYPH</name>
<gene>
    <name evidence="2" type="ORF">AFK20_12725</name>
</gene>
<accession>A0ABR5III3</accession>
<evidence type="ECO:0000313" key="2">
    <source>
        <dbReference type="EMBL" id="KND16757.1"/>
    </source>
</evidence>